<evidence type="ECO:0000313" key="1">
    <source>
        <dbReference type="Proteomes" id="UP000887576"/>
    </source>
</evidence>
<name>A0AC34Q7P7_9BILA</name>
<dbReference type="Proteomes" id="UP000887576">
    <property type="component" value="Unplaced"/>
</dbReference>
<evidence type="ECO:0000313" key="2">
    <source>
        <dbReference type="WBParaSite" id="JU765_v2.g13806.t1"/>
    </source>
</evidence>
<sequence length="129" mass="14764">MKSQHKDDFERSVDNVQFIISLSQIMRFDVEAFVVKEACQQVEIKNGTVSGADLESKSDKMNYDFEGCKQEESSVLYFIAPCHLLAVHEETCEKLIGNIKRKFPFYVGTLAKADELLEKLREIQSKGDH</sequence>
<organism evidence="1 2">
    <name type="scientific">Panagrolaimus sp. JU765</name>
    <dbReference type="NCBI Taxonomy" id="591449"/>
    <lineage>
        <taxon>Eukaryota</taxon>
        <taxon>Metazoa</taxon>
        <taxon>Ecdysozoa</taxon>
        <taxon>Nematoda</taxon>
        <taxon>Chromadorea</taxon>
        <taxon>Rhabditida</taxon>
        <taxon>Tylenchina</taxon>
        <taxon>Panagrolaimomorpha</taxon>
        <taxon>Panagrolaimoidea</taxon>
        <taxon>Panagrolaimidae</taxon>
        <taxon>Panagrolaimus</taxon>
    </lineage>
</organism>
<accession>A0AC34Q7P7</accession>
<protein>
    <submittedName>
        <fullName evidence="2">Uncharacterized protein</fullName>
    </submittedName>
</protein>
<proteinExistence type="predicted"/>
<dbReference type="WBParaSite" id="JU765_v2.g13806.t1">
    <property type="protein sequence ID" value="JU765_v2.g13806.t1"/>
    <property type="gene ID" value="JU765_v2.g13806"/>
</dbReference>
<reference evidence="2" key="1">
    <citation type="submission" date="2022-11" db="UniProtKB">
        <authorList>
            <consortium name="WormBaseParasite"/>
        </authorList>
    </citation>
    <scope>IDENTIFICATION</scope>
</reference>